<organism evidence="1 2">
    <name type="scientific">Rhododendron molle</name>
    <name type="common">Chinese azalea</name>
    <name type="synonym">Azalea mollis</name>
    <dbReference type="NCBI Taxonomy" id="49168"/>
    <lineage>
        <taxon>Eukaryota</taxon>
        <taxon>Viridiplantae</taxon>
        <taxon>Streptophyta</taxon>
        <taxon>Embryophyta</taxon>
        <taxon>Tracheophyta</taxon>
        <taxon>Spermatophyta</taxon>
        <taxon>Magnoliopsida</taxon>
        <taxon>eudicotyledons</taxon>
        <taxon>Gunneridae</taxon>
        <taxon>Pentapetalae</taxon>
        <taxon>asterids</taxon>
        <taxon>Ericales</taxon>
        <taxon>Ericaceae</taxon>
        <taxon>Ericoideae</taxon>
        <taxon>Rhodoreae</taxon>
        <taxon>Rhododendron</taxon>
    </lineage>
</organism>
<gene>
    <name evidence="1" type="ORF">RHMOL_Rhmol09G0019900</name>
</gene>
<name>A0ACC0M960_RHOML</name>
<sequence length="202" mass="22798">MDELIKTANIYYKSCSPAMRDAAHKFFKAIDHDNDGRVCLHEFLGFMRDEGHTKMSSRHFFKSLDRNGSGTLDFMGVMALYYIIQSGRPFCYGCDDFIPGMYFTCSKCYQNSQNAICLCPECFATGTYTHEHKNFLDNYALLEVHPTSSVTITELPASTSTSHAVVPYKPGHNRQKWKYAFEALKLAVNAASVVTYANCAIM</sequence>
<evidence type="ECO:0000313" key="1">
    <source>
        <dbReference type="EMBL" id="KAI8537390.1"/>
    </source>
</evidence>
<accession>A0ACC0M960</accession>
<proteinExistence type="predicted"/>
<dbReference type="EMBL" id="CM046396">
    <property type="protein sequence ID" value="KAI8537390.1"/>
    <property type="molecule type" value="Genomic_DNA"/>
</dbReference>
<keyword evidence="2" id="KW-1185">Reference proteome</keyword>
<protein>
    <submittedName>
        <fullName evidence="1">Uncharacterized protein</fullName>
    </submittedName>
</protein>
<comment type="caution">
    <text evidence="1">The sequence shown here is derived from an EMBL/GenBank/DDBJ whole genome shotgun (WGS) entry which is preliminary data.</text>
</comment>
<reference evidence="1" key="1">
    <citation type="submission" date="2022-02" db="EMBL/GenBank/DDBJ databases">
        <title>Plant Genome Project.</title>
        <authorList>
            <person name="Zhang R.-G."/>
        </authorList>
    </citation>
    <scope>NUCLEOTIDE SEQUENCE</scope>
    <source>
        <strain evidence="1">AT1</strain>
    </source>
</reference>
<dbReference type="Proteomes" id="UP001062846">
    <property type="component" value="Chromosome 9"/>
</dbReference>
<evidence type="ECO:0000313" key="2">
    <source>
        <dbReference type="Proteomes" id="UP001062846"/>
    </source>
</evidence>